<reference evidence="2" key="2">
    <citation type="submission" date="2022-06" db="UniProtKB">
        <authorList>
            <consortium name="EnsemblMetazoa"/>
        </authorList>
    </citation>
    <scope>IDENTIFICATION</scope>
</reference>
<name>A0A8R1TNA9_ONCVO</name>
<evidence type="ECO:0000313" key="2">
    <source>
        <dbReference type="EnsemblMetazoa" id="OVOC1312.1"/>
    </source>
</evidence>
<keyword evidence="1" id="KW-0175">Coiled coil</keyword>
<dbReference type="EMBL" id="CMVM020000036">
    <property type="status" value="NOT_ANNOTATED_CDS"/>
    <property type="molecule type" value="Genomic_DNA"/>
</dbReference>
<accession>A0A8R1TNA9</accession>
<proteinExistence type="predicted"/>
<evidence type="ECO:0000313" key="3">
    <source>
        <dbReference type="Proteomes" id="UP000024404"/>
    </source>
</evidence>
<organism evidence="2 3">
    <name type="scientific">Onchocerca volvulus</name>
    <dbReference type="NCBI Taxonomy" id="6282"/>
    <lineage>
        <taxon>Eukaryota</taxon>
        <taxon>Metazoa</taxon>
        <taxon>Ecdysozoa</taxon>
        <taxon>Nematoda</taxon>
        <taxon>Chromadorea</taxon>
        <taxon>Rhabditida</taxon>
        <taxon>Spirurina</taxon>
        <taxon>Spiruromorpha</taxon>
        <taxon>Filarioidea</taxon>
        <taxon>Onchocercidae</taxon>
        <taxon>Onchocerca</taxon>
    </lineage>
</organism>
<dbReference type="EnsemblMetazoa" id="OVOC1312.1">
    <property type="protein sequence ID" value="OVOC1312.1"/>
    <property type="gene ID" value="WBGene00238121"/>
</dbReference>
<reference evidence="3" key="1">
    <citation type="submission" date="2013-10" db="EMBL/GenBank/DDBJ databases">
        <title>Genome sequencing of Onchocerca volvulus.</title>
        <authorList>
            <person name="Cotton J."/>
            <person name="Tsai J."/>
            <person name="Stanley E."/>
            <person name="Tracey A."/>
            <person name="Holroyd N."/>
            <person name="Lustigman S."/>
            <person name="Berriman M."/>
        </authorList>
    </citation>
    <scope>NUCLEOTIDE SEQUENCE</scope>
</reference>
<evidence type="ECO:0000256" key="1">
    <source>
        <dbReference type="SAM" id="Coils"/>
    </source>
</evidence>
<dbReference type="AlphaFoldDB" id="A0A8R1TNA9"/>
<feature type="coiled-coil region" evidence="1">
    <location>
        <begin position="51"/>
        <end position="82"/>
    </location>
</feature>
<keyword evidence="3" id="KW-1185">Reference proteome</keyword>
<sequence length="93" mass="10732">MHAAYKKKLMGNIVEAAILTGLFKNEDFLILRIAMIQTMSYAAKGMRRLIANQIEEERASANERARQRMAQMDAQLRARRREIKTPILIAEIE</sequence>
<protein>
    <submittedName>
        <fullName evidence="2">Uncharacterized protein</fullName>
    </submittedName>
</protein>
<dbReference type="Proteomes" id="UP000024404">
    <property type="component" value="Unassembled WGS sequence"/>
</dbReference>